<dbReference type="Gene3D" id="3.30.420.40">
    <property type="match status" value="2"/>
</dbReference>
<gene>
    <name evidence="2" type="ORF">GRF29_103g1627330</name>
</gene>
<dbReference type="AlphaFoldDB" id="A0AAN6LXT0"/>
<protein>
    <submittedName>
        <fullName evidence="2">Uncharacterized protein</fullName>
    </submittedName>
</protein>
<sequence length="424" mass="46648">MAASSVQLRPLASEHTNTLDLVVLGMCSGAALDVVTCALLRYRQHSPDEALRISIIEHDAITVPPQLRTNILNLLRDHPQNPNAMTGVHDLLGYMYSSSAKIFLRNKNISMESIHLLTARADSIPPSVTPPIPPTQSTSQTEPALQSWTAVVAAETGITTATNLPSTRRPVNATDAGAGPPLESLFLQHPEKYRVCLTVGELVRLTVISPRKMENPELSPPTSICGPGTLFINYVMRYMTSNSFTSDEIDAYCREGTVNEHIVERFLETNDYSKRVPPLSIATEMFGQHEVQSLIDDCLFLAMSDYDTIATITRITAENIVRQYKRLVALHCPEDYKIDELFICGQGARNMAIVDYLEDKLPKEVITRPLDDIGIPEDAMEALCCAQLGLETVLKHAANEDGPFERSNQDSIKGGLSKGDSGTR</sequence>
<dbReference type="GO" id="GO:0006040">
    <property type="term" value="P:amino sugar metabolic process"/>
    <property type="evidence" value="ECO:0007669"/>
    <property type="project" value="InterPro"/>
</dbReference>
<proteinExistence type="predicted"/>
<keyword evidence="3" id="KW-1185">Reference proteome</keyword>
<dbReference type="GO" id="GO:0005524">
    <property type="term" value="F:ATP binding"/>
    <property type="evidence" value="ECO:0007669"/>
    <property type="project" value="InterPro"/>
</dbReference>
<dbReference type="SUPFAM" id="SSF53067">
    <property type="entry name" value="Actin-like ATPase domain"/>
    <property type="match status" value="1"/>
</dbReference>
<dbReference type="Pfam" id="PF03702">
    <property type="entry name" value="AnmK"/>
    <property type="match status" value="1"/>
</dbReference>
<dbReference type="InterPro" id="IPR005338">
    <property type="entry name" value="Anhydro_N_Ac-Mur_kinase"/>
</dbReference>
<reference evidence="2 3" key="1">
    <citation type="submission" date="2021-02" db="EMBL/GenBank/DDBJ databases">
        <title>Genome assembly of Pseudopithomyces chartarum.</title>
        <authorList>
            <person name="Jauregui R."/>
            <person name="Singh J."/>
            <person name="Voisey C."/>
        </authorList>
    </citation>
    <scope>NUCLEOTIDE SEQUENCE [LARGE SCALE GENOMIC DNA]</scope>
    <source>
        <strain evidence="2 3">AGR01</strain>
    </source>
</reference>
<organism evidence="2 3">
    <name type="scientific">Pseudopithomyces chartarum</name>
    <dbReference type="NCBI Taxonomy" id="1892770"/>
    <lineage>
        <taxon>Eukaryota</taxon>
        <taxon>Fungi</taxon>
        <taxon>Dikarya</taxon>
        <taxon>Ascomycota</taxon>
        <taxon>Pezizomycotina</taxon>
        <taxon>Dothideomycetes</taxon>
        <taxon>Pleosporomycetidae</taxon>
        <taxon>Pleosporales</taxon>
        <taxon>Massarineae</taxon>
        <taxon>Didymosphaeriaceae</taxon>
        <taxon>Pseudopithomyces</taxon>
    </lineage>
</organism>
<name>A0AAN6LXT0_9PLEO</name>
<dbReference type="Proteomes" id="UP001280581">
    <property type="component" value="Unassembled WGS sequence"/>
</dbReference>
<evidence type="ECO:0000256" key="1">
    <source>
        <dbReference type="SAM" id="MobiDB-lite"/>
    </source>
</evidence>
<feature type="region of interest" description="Disordered" evidence="1">
    <location>
        <begin position="401"/>
        <end position="424"/>
    </location>
</feature>
<dbReference type="PANTHER" id="PTHR30605:SF0">
    <property type="entry name" value="ANHYDRO-N-ACETYLMURAMIC ACID KINASE"/>
    <property type="match status" value="1"/>
</dbReference>
<dbReference type="InterPro" id="IPR043129">
    <property type="entry name" value="ATPase_NBD"/>
</dbReference>
<evidence type="ECO:0000313" key="2">
    <source>
        <dbReference type="EMBL" id="KAK3207659.1"/>
    </source>
</evidence>
<dbReference type="GO" id="GO:0009254">
    <property type="term" value="P:peptidoglycan turnover"/>
    <property type="evidence" value="ECO:0007669"/>
    <property type="project" value="InterPro"/>
</dbReference>
<evidence type="ECO:0000313" key="3">
    <source>
        <dbReference type="Proteomes" id="UP001280581"/>
    </source>
</evidence>
<dbReference type="EMBL" id="WVTA01000009">
    <property type="protein sequence ID" value="KAK3207659.1"/>
    <property type="molecule type" value="Genomic_DNA"/>
</dbReference>
<dbReference type="GO" id="GO:0016773">
    <property type="term" value="F:phosphotransferase activity, alcohol group as acceptor"/>
    <property type="evidence" value="ECO:0007669"/>
    <property type="project" value="InterPro"/>
</dbReference>
<accession>A0AAN6LXT0</accession>
<comment type="caution">
    <text evidence="2">The sequence shown here is derived from an EMBL/GenBank/DDBJ whole genome shotgun (WGS) entry which is preliminary data.</text>
</comment>
<dbReference type="PANTHER" id="PTHR30605">
    <property type="entry name" value="ANHYDRO-N-ACETYLMURAMIC ACID KINASE"/>
    <property type="match status" value="1"/>
</dbReference>